<protein>
    <submittedName>
        <fullName evidence="1">Uncharacterized protein</fullName>
    </submittedName>
</protein>
<dbReference type="InterPro" id="IPR036397">
    <property type="entry name" value="RNaseH_sf"/>
</dbReference>
<dbReference type="PANTHER" id="PTHR47326:SF1">
    <property type="entry name" value="HTH PSQ-TYPE DOMAIN-CONTAINING PROTEIN"/>
    <property type="match status" value="1"/>
</dbReference>
<evidence type="ECO:0000313" key="1">
    <source>
        <dbReference type="EMBL" id="KAJ4430071.1"/>
    </source>
</evidence>
<reference evidence="1 2" key="1">
    <citation type="journal article" date="2022" name="Allergy">
        <title>Genome assembly and annotation of Periplaneta americana reveal a comprehensive cockroach allergen profile.</title>
        <authorList>
            <person name="Wang L."/>
            <person name="Xiong Q."/>
            <person name="Saelim N."/>
            <person name="Wang L."/>
            <person name="Nong W."/>
            <person name="Wan A.T."/>
            <person name="Shi M."/>
            <person name="Liu X."/>
            <person name="Cao Q."/>
            <person name="Hui J.H.L."/>
            <person name="Sookrung N."/>
            <person name="Leung T.F."/>
            <person name="Tungtrongchitr A."/>
            <person name="Tsui S.K.W."/>
        </authorList>
    </citation>
    <scope>NUCLEOTIDE SEQUENCE [LARGE SCALE GENOMIC DNA]</scope>
    <source>
        <strain evidence="1">PWHHKU_190912</strain>
    </source>
</reference>
<proteinExistence type="predicted"/>
<sequence>MQALKPEDKVLRRDFCISMQTLIENGDEFIRSVVFSDEVTFHLSGKVNRHNLRIWGSENPRTYVELDYRLDKCPVTKRRHIEQLQAPMADDRPRLSSAELCHQCLSSMADARPPSSSDEP</sequence>
<dbReference type="EMBL" id="JAJSOF020000033">
    <property type="protein sequence ID" value="KAJ4430071.1"/>
    <property type="molecule type" value="Genomic_DNA"/>
</dbReference>
<keyword evidence="2" id="KW-1185">Reference proteome</keyword>
<comment type="caution">
    <text evidence="1">The sequence shown here is derived from an EMBL/GenBank/DDBJ whole genome shotgun (WGS) entry which is preliminary data.</text>
</comment>
<dbReference type="Gene3D" id="3.30.420.10">
    <property type="entry name" value="Ribonuclease H-like superfamily/Ribonuclease H"/>
    <property type="match status" value="1"/>
</dbReference>
<name>A0ABQ8S8H3_PERAM</name>
<dbReference type="Proteomes" id="UP001148838">
    <property type="component" value="Unassembled WGS sequence"/>
</dbReference>
<gene>
    <name evidence="1" type="ORF">ANN_22280</name>
</gene>
<dbReference type="PANTHER" id="PTHR47326">
    <property type="entry name" value="TRANSPOSABLE ELEMENT TC3 TRANSPOSASE-LIKE PROTEIN"/>
    <property type="match status" value="1"/>
</dbReference>
<organism evidence="1 2">
    <name type="scientific">Periplaneta americana</name>
    <name type="common">American cockroach</name>
    <name type="synonym">Blatta americana</name>
    <dbReference type="NCBI Taxonomy" id="6978"/>
    <lineage>
        <taxon>Eukaryota</taxon>
        <taxon>Metazoa</taxon>
        <taxon>Ecdysozoa</taxon>
        <taxon>Arthropoda</taxon>
        <taxon>Hexapoda</taxon>
        <taxon>Insecta</taxon>
        <taxon>Pterygota</taxon>
        <taxon>Neoptera</taxon>
        <taxon>Polyneoptera</taxon>
        <taxon>Dictyoptera</taxon>
        <taxon>Blattodea</taxon>
        <taxon>Blattoidea</taxon>
        <taxon>Blattidae</taxon>
        <taxon>Blattinae</taxon>
        <taxon>Periplaneta</taxon>
    </lineage>
</organism>
<accession>A0ABQ8S8H3</accession>
<evidence type="ECO:0000313" key="2">
    <source>
        <dbReference type="Proteomes" id="UP001148838"/>
    </source>
</evidence>